<dbReference type="CDD" id="cd13585">
    <property type="entry name" value="PBP2_TMBP_like"/>
    <property type="match status" value="1"/>
</dbReference>
<evidence type="ECO:0000256" key="2">
    <source>
        <dbReference type="ARBA" id="ARBA00022448"/>
    </source>
</evidence>
<dbReference type="SUPFAM" id="SSF53850">
    <property type="entry name" value="Periplasmic binding protein-like II"/>
    <property type="match status" value="1"/>
</dbReference>
<comment type="similarity">
    <text evidence="1">Belongs to the bacterial solute-binding protein 1 family.</text>
</comment>
<dbReference type="PANTHER" id="PTHR43649">
    <property type="entry name" value="ARABINOSE-BINDING PROTEIN-RELATED"/>
    <property type="match status" value="1"/>
</dbReference>
<dbReference type="InterPro" id="IPR006059">
    <property type="entry name" value="SBP"/>
</dbReference>
<reference evidence="5 6" key="1">
    <citation type="submission" date="2017-02" db="EMBL/GenBank/DDBJ databases">
        <authorList>
            <person name="Peterson S.W."/>
        </authorList>
    </citation>
    <scope>NUCLEOTIDE SEQUENCE [LARGE SCALE GENOMIC DNA]</scope>
    <source>
        <strain evidence="5 6">B Mb 05.01</strain>
    </source>
</reference>
<keyword evidence="6" id="KW-1185">Reference proteome</keyword>
<dbReference type="EMBL" id="FUKO01000023">
    <property type="protein sequence ID" value="SJN39755.1"/>
    <property type="molecule type" value="Genomic_DNA"/>
</dbReference>
<sequence>MKRRILTAAAGIGTVAALALTGCSSGGGPAADGTVTLQMVESLTNPARTDLLKDLLAQFENDNPKIKVNLVSPPTEQADQKIQQMLQSGKGVDVLEVRDITVGPFANNGWLYDMKSDLDKWDGWSDLTDNAQSASVAEDGKTYFVPYGFYGLSLFYRTDLVKEAGFDGPPHSWKDLLEQASAIQDPSKNIYGYAFRGGQNANSNVVAAIEAYTIDDLNADDAFLLKDGKTMFSAPEAQEAVDDYFDLFKKASPPSAVSWGYPEMVEGFTNGSTAFLLQDPEVIATVQESSLDTDQWDTAPLLVGPSGKAAQPLAVAGWGVAEKSESKEAAVKLVEFLSSKEPATKFAQANSLVPIIASASDDEFYKTGPWTSYVTMTENPDTYVNVRQPRGVSWWTEWIQKSDQDVQKVLLGNMSTSDLLKSWDEFWTEKYASEKG</sequence>
<gene>
    <name evidence="5" type="ORF">FM104_10650</name>
</gene>
<proteinExistence type="inferred from homology"/>
<dbReference type="RefSeq" id="WP_087132208.1">
    <property type="nucleotide sequence ID" value="NZ_FUKO01000023.1"/>
</dbReference>
<evidence type="ECO:0000313" key="6">
    <source>
        <dbReference type="Proteomes" id="UP000196320"/>
    </source>
</evidence>
<dbReference type="InterPro" id="IPR050490">
    <property type="entry name" value="Bact_solute-bd_prot1"/>
</dbReference>
<dbReference type="Gene3D" id="3.40.190.10">
    <property type="entry name" value="Periplasmic binding protein-like II"/>
    <property type="match status" value="1"/>
</dbReference>
<evidence type="ECO:0000313" key="5">
    <source>
        <dbReference type="EMBL" id="SJN39755.1"/>
    </source>
</evidence>
<dbReference type="Proteomes" id="UP000196320">
    <property type="component" value="Unassembled WGS sequence"/>
</dbReference>
<dbReference type="OrthoDB" id="9811951at2"/>
<evidence type="ECO:0000256" key="3">
    <source>
        <dbReference type="ARBA" id="ARBA00022729"/>
    </source>
</evidence>
<dbReference type="PANTHER" id="PTHR43649:SF34">
    <property type="entry name" value="ABC TRANSPORTER PERIPLASMIC-BINDING PROTEIN YCJN-RELATED"/>
    <property type="match status" value="1"/>
</dbReference>
<dbReference type="Pfam" id="PF01547">
    <property type="entry name" value="SBP_bac_1"/>
    <property type="match status" value="1"/>
</dbReference>
<dbReference type="PROSITE" id="PS51257">
    <property type="entry name" value="PROKAR_LIPOPROTEIN"/>
    <property type="match status" value="1"/>
</dbReference>
<keyword evidence="2" id="KW-0813">Transport</keyword>
<organism evidence="5 6">
    <name type="scientific">Microbacterium esteraromaticum</name>
    <dbReference type="NCBI Taxonomy" id="57043"/>
    <lineage>
        <taxon>Bacteria</taxon>
        <taxon>Bacillati</taxon>
        <taxon>Actinomycetota</taxon>
        <taxon>Actinomycetes</taxon>
        <taxon>Micrococcales</taxon>
        <taxon>Microbacteriaceae</taxon>
        <taxon>Microbacterium</taxon>
    </lineage>
</organism>
<accession>A0A1R4K6L7</accession>
<evidence type="ECO:0000256" key="1">
    <source>
        <dbReference type="ARBA" id="ARBA00008520"/>
    </source>
</evidence>
<keyword evidence="3 4" id="KW-0732">Signal</keyword>
<feature type="signal peptide" evidence="4">
    <location>
        <begin position="1"/>
        <end position="19"/>
    </location>
</feature>
<dbReference type="AlphaFoldDB" id="A0A1R4K6L7"/>
<name>A0A1R4K6L7_9MICO</name>
<protein>
    <submittedName>
        <fullName evidence="5">Inositol transport system sugar-binding protein</fullName>
    </submittedName>
</protein>
<evidence type="ECO:0000256" key="4">
    <source>
        <dbReference type="SAM" id="SignalP"/>
    </source>
</evidence>
<feature type="chain" id="PRO_5038654124" evidence="4">
    <location>
        <begin position="20"/>
        <end position="436"/>
    </location>
</feature>